<evidence type="ECO:0000313" key="3">
    <source>
        <dbReference type="Proteomes" id="UP000006174"/>
    </source>
</evidence>
<comment type="caution">
    <text evidence="2">The sequence shown here is derived from an EMBL/GenBank/DDBJ whole genome shotgun (WGS) entry which is preliminary data.</text>
</comment>
<proteinExistence type="predicted"/>
<reference evidence="2 3" key="1">
    <citation type="journal article" date="2012" name="Plant Cell">
        <title>Genome comparison of barley and maize smut fungi reveals targeted loss of RNA silencing components and species-specific presence of transposable elements.</title>
        <authorList>
            <person name="Laurie J.D."/>
            <person name="Ali S."/>
            <person name="Linning R."/>
            <person name="Mannhaupt G."/>
            <person name="Wong P."/>
            <person name="Gueldener U."/>
            <person name="Muensterkoetter M."/>
            <person name="Moore R."/>
            <person name="Kahmann R."/>
            <person name="Bakkeren G."/>
            <person name="Schirawski J."/>
        </authorList>
    </citation>
    <scope>NUCLEOTIDE SEQUENCE [LARGE SCALE GENOMIC DNA]</scope>
    <source>
        <strain evidence="3">Uh4875-4</strain>
    </source>
</reference>
<organism evidence="2 3">
    <name type="scientific">Ustilago hordei</name>
    <name type="common">Barley covered smut fungus</name>
    <dbReference type="NCBI Taxonomy" id="120017"/>
    <lineage>
        <taxon>Eukaryota</taxon>
        <taxon>Fungi</taxon>
        <taxon>Dikarya</taxon>
        <taxon>Basidiomycota</taxon>
        <taxon>Ustilaginomycotina</taxon>
        <taxon>Ustilaginomycetes</taxon>
        <taxon>Ustilaginales</taxon>
        <taxon>Ustilaginaceae</taxon>
        <taxon>Ustilago</taxon>
    </lineage>
</organism>
<feature type="compositionally biased region" description="Basic and acidic residues" evidence="1">
    <location>
        <begin position="165"/>
        <end position="199"/>
    </location>
</feature>
<dbReference type="EMBL" id="CAGI01000157">
    <property type="protein sequence ID" value="CCF50742.1"/>
    <property type="molecule type" value="Genomic_DNA"/>
</dbReference>
<feature type="region of interest" description="Disordered" evidence="1">
    <location>
        <begin position="1"/>
        <end position="24"/>
    </location>
</feature>
<feature type="compositionally biased region" description="Polar residues" evidence="1">
    <location>
        <begin position="1"/>
        <end position="13"/>
    </location>
</feature>
<evidence type="ECO:0000313" key="2">
    <source>
        <dbReference type="EMBL" id="CCF50742.1"/>
    </source>
</evidence>
<name>I2FUZ9_USTHO</name>
<accession>I2FUZ9</accession>
<dbReference type="AlphaFoldDB" id="I2FUZ9"/>
<keyword evidence="3" id="KW-1185">Reference proteome</keyword>
<sequence length="199" mass="22757">MTDQESAQISTQHEIGRHVGTRGGGGGARHFYTYRLGVVLFNYVRINVCHREPVSRSTLSLNRWWDYRERLSTRRGGGSVAKNERWGTVTNQQEEESKVEKEKVRVEREDMQLAELYIYMCLDESVDSKEGSTLKLSTKLVGISVRMSTAARGKTRQTSSLAKVTKSDSSRGVRFQERCVQREDQVANQEKGHQQESRQ</sequence>
<feature type="region of interest" description="Disordered" evidence="1">
    <location>
        <begin position="151"/>
        <end position="199"/>
    </location>
</feature>
<protein>
    <submittedName>
        <fullName evidence="2">Uncharacterized protein</fullName>
    </submittedName>
</protein>
<dbReference type="Proteomes" id="UP000006174">
    <property type="component" value="Unassembled WGS sequence"/>
</dbReference>
<gene>
    <name evidence="2" type="ORF">UHOR_06305</name>
</gene>
<dbReference type="HOGENOM" id="CLU_1373128_0_0_1"/>
<evidence type="ECO:0000256" key="1">
    <source>
        <dbReference type="SAM" id="MobiDB-lite"/>
    </source>
</evidence>
<dbReference type="OrthoDB" id="10335916at2759"/>